<dbReference type="Pfam" id="PF02826">
    <property type="entry name" value="2-Hacid_dh_C"/>
    <property type="match status" value="1"/>
</dbReference>
<name>A0AAV5N3Q5_9GAMM</name>
<dbReference type="InterPro" id="IPR006140">
    <property type="entry name" value="D-isomer_DH_NAD-bd"/>
</dbReference>
<dbReference type="GO" id="GO:0051287">
    <property type="term" value="F:NAD binding"/>
    <property type="evidence" value="ECO:0007669"/>
    <property type="project" value="InterPro"/>
</dbReference>
<dbReference type="InterPro" id="IPR036291">
    <property type="entry name" value="NAD(P)-bd_dom_sf"/>
</dbReference>
<dbReference type="PROSITE" id="PS00670">
    <property type="entry name" value="D_2_HYDROXYACID_DH_2"/>
    <property type="match status" value="1"/>
</dbReference>
<organism evidence="8 9">
    <name type="scientific">Leminorella grimontii</name>
    <dbReference type="NCBI Taxonomy" id="82981"/>
    <lineage>
        <taxon>Bacteria</taxon>
        <taxon>Pseudomonadati</taxon>
        <taxon>Pseudomonadota</taxon>
        <taxon>Gammaproteobacteria</taxon>
        <taxon>Enterobacterales</taxon>
        <taxon>Budviciaceae</taxon>
        <taxon>Leminorella</taxon>
    </lineage>
</organism>
<dbReference type="PROSITE" id="PS00065">
    <property type="entry name" value="D_2_HYDROXYACID_DH_1"/>
    <property type="match status" value="1"/>
</dbReference>
<evidence type="ECO:0000259" key="6">
    <source>
        <dbReference type="Pfam" id="PF00389"/>
    </source>
</evidence>
<dbReference type="Pfam" id="PF00389">
    <property type="entry name" value="2-Hacid_dh"/>
    <property type="match status" value="1"/>
</dbReference>
<dbReference type="AlphaFoldDB" id="A0AAV5N3Q5"/>
<dbReference type="GO" id="GO:0008652">
    <property type="term" value="P:amino acid biosynthetic process"/>
    <property type="evidence" value="ECO:0007669"/>
    <property type="project" value="UniProtKB-KW"/>
</dbReference>
<dbReference type="FunFam" id="3.40.50.720:FF:000203">
    <property type="entry name" value="D-3-phosphoglycerate dehydrogenase (SerA)"/>
    <property type="match status" value="1"/>
</dbReference>
<evidence type="ECO:0000256" key="2">
    <source>
        <dbReference type="ARBA" id="ARBA00022605"/>
    </source>
</evidence>
<keyword evidence="3 5" id="KW-0560">Oxidoreductase</keyword>
<dbReference type="RefSeq" id="WP_027274224.1">
    <property type="nucleotide sequence ID" value="NZ_BRLH01000002.1"/>
</dbReference>
<dbReference type="InterPro" id="IPR029753">
    <property type="entry name" value="D-isomer_DH_CS"/>
</dbReference>
<evidence type="ECO:0000313" key="8">
    <source>
        <dbReference type="EMBL" id="GKX55302.1"/>
    </source>
</evidence>
<dbReference type="InterPro" id="IPR050857">
    <property type="entry name" value="D-2-hydroxyacid_DH"/>
</dbReference>
<feature type="domain" description="D-isomer specific 2-hydroxyacid dehydrogenase NAD-binding" evidence="7">
    <location>
        <begin position="113"/>
        <end position="285"/>
    </location>
</feature>
<evidence type="ECO:0000256" key="4">
    <source>
        <dbReference type="ARBA" id="ARBA00023027"/>
    </source>
</evidence>
<dbReference type="InterPro" id="IPR029752">
    <property type="entry name" value="D-isomer_DH_CS1"/>
</dbReference>
<keyword evidence="2" id="KW-0028">Amino-acid biosynthesis</keyword>
<comment type="similarity">
    <text evidence="1 5">Belongs to the D-isomer specific 2-hydroxyacid dehydrogenase family.</text>
</comment>
<dbReference type="Gene3D" id="3.40.50.720">
    <property type="entry name" value="NAD(P)-binding Rossmann-like Domain"/>
    <property type="match status" value="2"/>
</dbReference>
<sequence length="317" mass="34725">MAVVLTTSRAFSTCHQAQKILTDAGHELKMVTPQKPMKAAELVPMVKGVSAMLAGLDEINADVIAAASPTLKIIARNGVGYDKVDLSTAKENNVRVTITPGANSLSVCELAFSFITGLSRRIHLMDKSVREKSWQRVSGIELYGKTIGILGTGAIGRSLAVRCRSFGMRVLAYDLYPSTELIENHGVEYTMSLDDIYREADFISLHLPANKDTYRMINRDSIAKMKQGAFIINTARGELIHDDALYDALKNGYLGGAGLDAFISEPFLDERFFKLDNVIMTPHTGAFTKEAADKTLIMAAEEIVRALSGKENLYQVN</sequence>
<feature type="domain" description="D-isomer specific 2-hydroxyacid dehydrogenase catalytic" evidence="6">
    <location>
        <begin position="14"/>
        <end position="317"/>
    </location>
</feature>
<evidence type="ECO:0000259" key="7">
    <source>
        <dbReference type="Pfam" id="PF02826"/>
    </source>
</evidence>
<dbReference type="InterPro" id="IPR006139">
    <property type="entry name" value="D-isomer_2_OHA_DH_cat_dom"/>
</dbReference>
<keyword evidence="9" id="KW-1185">Reference proteome</keyword>
<evidence type="ECO:0000256" key="1">
    <source>
        <dbReference type="ARBA" id="ARBA00005854"/>
    </source>
</evidence>
<accession>A0AAV5N3Q5</accession>
<evidence type="ECO:0000256" key="3">
    <source>
        <dbReference type="ARBA" id="ARBA00023002"/>
    </source>
</evidence>
<dbReference type="SUPFAM" id="SSF51735">
    <property type="entry name" value="NAD(P)-binding Rossmann-fold domains"/>
    <property type="match status" value="1"/>
</dbReference>
<dbReference type="SUPFAM" id="SSF52283">
    <property type="entry name" value="Formate/glycerate dehydrogenase catalytic domain-like"/>
    <property type="match status" value="1"/>
</dbReference>
<comment type="caution">
    <text evidence="8">The sequence shown here is derived from an EMBL/GenBank/DDBJ whole genome shotgun (WGS) entry which is preliminary data.</text>
</comment>
<reference evidence="8" key="1">
    <citation type="submission" date="2022-06" db="EMBL/GenBank/DDBJ databases">
        <title>Draft genome sequences of Leminorella grimontii str. JCM5902.</title>
        <authorList>
            <person name="Wakabayashi Y."/>
            <person name="Kojima K."/>
        </authorList>
    </citation>
    <scope>NUCLEOTIDE SEQUENCE</scope>
    <source>
        <strain evidence="8">JCM 5902</strain>
    </source>
</reference>
<proteinExistence type="inferred from homology"/>
<dbReference type="CDD" id="cd12172">
    <property type="entry name" value="PGDH_like_2"/>
    <property type="match status" value="1"/>
</dbReference>
<dbReference type="PANTHER" id="PTHR42789:SF1">
    <property type="entry name" value="D-ISOMER SPECIFIC 2-HYDROXYACID DEHYDROGENASE FAMILY PROTEIN (AFU_ORTHOLOGUE AFUA_6G10090)"/>
    <property type="match status" value="1"/>
</dbReference>
<keyword evidence="4" id="KW-0520">NAD</keyword>
<dbReference type="GO" id="GO:0016616">
    <property type="term" value="F:oxidoreductase activity, acting on the CH-OH group of donors, NAD or NADP as acceptor"/>
    <property type="evidence" value="ECO:0007669"/>
    <property type="project" value="InterPro"/>
</dbReference>
<protein>
    <submittedName>
        <fullName evidence="8">2-hydroxyacid dehydrogenase</fullName>
    </submittedName>
</protein>
<dbReference type="Proteomes" id="UP001058124">
    <property type="component" value="Unassembled WGS sequence"/>
</dbReference>
<evidence type="ECO:0000313" key="9">
    <source>
        <dbReference type="Proteomes" id="UP001058124"/>
    </source>
</evidence>
<dbReference type="PANTHER" id="PTHR42789">
    <property type="entry name" value="D-ISOMER SPECIFIC 2-HYDROXYACID DEHYDROGENASE FAMILY PROTEIN (AFU_ORTHOLOGUE AFUA_6G10090)"/>
    <property type="match status" value="1"/>
</dbReference>
<gene>
    <name evidence="8" type="ORF">SOASR030_14140</name>
</gene>
<dbReference type="EMBL" id="BRLH01000002">
    <property type="protein sequence ID" value="GKX55302.1"/>
    <property type="molecule type" value="Genomic_DNA"/>
</dbReference>
<evidence type="ECO:0000256" key="5">
    <source>
        <dbReference type="RuleBase" id="RU003719"/>
    </source>
</evidence>